<evidence type="ECO:0000256" key="2">
    <source>
        <dbReference type="ARBA" id="ARBA00009215"/>
    </source>
</evidence>
<keyword evidence="4" id="KW-0813">Transport</keyword>
<feature type="domain" description="COG4 transport protein middle alpha-helical bundle" evidence="10">
    <location>
        <begin position="177"/>
        <end position="476"/>
    </location>
</feature>
<evidence type="ECO:0000256" key="1">
    <source>
        <dbReference type="ARBA" id="ARBA00004395"/>
    </source>
</evidence>
<sequence>MATDYFFSGDASQLSLEKLRSLTNIEEIQDCLRILDLEENQVDVDLDILLERRGQLEAELDKLEALRPQLGALSLQATNLMSIINGTSNVAERISAQVRQLDLEQSRVQETIEEVENVQELKLCINRMHSAMQIRDYEAAASYVHRASALDPRILNGEFAENAVPTSEYPDVPTKMLSDAKTSLFSVFSKEFEAAVQSRDENNISRFFRLFPLIAIKPNFYADALTKLFENIAVIIDQHHPVVETHYGAGKMIRVLERLQEECDKQSRIILNTFGDEKQLMRKVADIRSYNNTPRRVIVPPHRTGGQSREITPGQSRDIENMPDTREIDALLTELAMISQRAHLYFRFMESRVKSEAEAMKINEVDVSLEKSTDDYNPNNFLNNSGLMKQIKHLISEYFFIEEYFLRRALEQAIEIDKVEEGNSTSSCVDDVFYILKRSAFRAVSTSNVDCIVTMVNVVNQCLETEFIKVHQKRLVSAFTSNEAKDAKLSYMILLNNLDVSCDYIQRLASELQQDTIRTLAPLPEDHENCRKAQKSLSSLSESSTNKFKQILQSGLEQLFKQLVKPRIRPILQEAYKDIKYVLNEDEYHDQESNDNFAKRFVNGFDSLLHIYKLGALRFDKDLRAKVQLLEIHDYWGSSTKSGNPITWRLTITEARKVLGLRIEFKAGDVANIKL</sequence>
<dbReference type="InterPro" id="IPR048684">
    <property type="entry name" value="COG4_C"/>
</dbReference>
<evidence type="ECO:0000256" key="8">
    <source>
        <dbReference type="ARBA" id="ARBA00031340"/>
    </source>
</evidence>
<dbReference type="Pfam" id="PF20662">
    <property type="entry name" value="COG4_C"/>
    <property type="match status" value="1"/>
</dbReference>
<evidence type="ECO:0000256" key="5">
    <source>
        <dbReference type="ARBA" id="ARBA00022927"/>
    </source>
</evidence>
<proteinExistence type="inferred from homology"/>
<evidence type="ECO:0000256" key="9">
    <source>
        <dbReference type="SAM" id="MobiDB-lite"/>
    </source>
</evidence>
<keyword evidence="6" id="KW-0333">Golgi apparatus</keyword>
<feature type="compositionally biased region" description="Polar residues" evidence="9">
    <location>
        <begin position="305"/>
        <end position="315"/>
    </location>
</feature>
<dbReference type="InterPro" id="IPR013167">
    <property type="entry name" value="COG4_M"/>
</dbReference>
<keyword evidence="5" id="KW-0653">Protein transport</keyword>
<dbReference type="Pfam" id="PF20663">
    <property type="entry name" value="COG4_N"/>
    <property type="match status" value="1"/>
</dbReference>
<evidence type="ECO:0000256" key="6">
    <source>
        <dbReference type="ARBA" id="ARBA00023034"/>
    </source>
</evidence>
<dbReference type="OrthoDB" id="47059at2759"/>
<comment type="subcellular location">
    <subcellularLocation>
        <location evidence="1">Golgi apparatus membrane</location>
        <topology evidence="1">Peripheral membrane protein</topology>
    </subcellularLocation>
</comment>
<dbReference type="PANTHER" id="PTHR24016:SF0">
    <property type="entry name" value="CONSERVED OLIGOMERIC GOLGI COMPLEX SUBUNIT 4"/>
    <property type="match status" value="1"/>
</dbReference>
<accession>A0A9N9ARX5</accession>
<dbReference type="Proteomes" id="UP000789831">
    <property type="component" value="Unassembled WGS sequence"/>
</dbReference>
<gene>
    <name evidence="11" type="ORF">AGERDE_LOCUS6160</name>
</gene>
<dbReference type="SMART" id="SM00762">
    <property type="entry name" value="Cog4"/>
    <property type="match status" value="1"/>
</dbReference>
<evidence type="ECO:0000313" key="12">
    <source>
        <dbReference type="Proteomes" id="UP000789831"/>
    </source>
</evidence>
<dbReference type="InterPro" id="IPR048682">
    <property type="entry name" value="COG4"/>
</dbReference>
<dbReference type="EMBL" id="CAJVPL010000920">
    <property type="protein sequence ID" value="CAG8540538.1"/>
    <property type="molecule type" value="Genomic_DNA"/>
</dbReference>
<dbReference type="InterPro" id="IPR048680">
    <property type="entry name" value="COG4_N"/>
</dbReference>
<reference evidence="11" key="1">
    <citation type="submission" date="2021-06" db="EMBL/GenBank/DDBJ databases">
        <authorList>
            <person name="Kallberg Y."/>
            <person name="Tangrot J."/>
            <person name="Rosling A."/>
        </authorList>
    </citation>
    <scope>NUCLEOTIDE SEQUENCE</scope>
    <source>
        <strain evidence="11">MT106</strain>
    </source>
</reference>
<dbReference type="Pfam" id="PF08318">
    <property type="entry name" value="COG4_m"/>
    <property type="match status" value="1"/>
</dbReference>
<dbReference type="Gene3D" id="1.20.58.1970">
    <property type="match status" value="2"/>
</dbReference>
<name>A0A9N9ARX5_9GLOM</name>
<dbReference type="GO" id="GO:0000139">
    <property type="term" value="C:Golgi membrane"/>
    <property type="evidence" value="ECO:0007669"/>
    <property type="project" value="UniProtKB-SubCell"/>
</dbReference>
<organism evidence="11 12">
    <name type="scientific">Ambispora gerdemannii</name>
    <dbReference type="NCBI Taxonomy" id="144530"/>
    <lineage>
        <taxon>Eukaryota</taxon>
        <taxon>Fungi</taxon>
        <taxon>Fungi incertae sedis</taxon>
        <taxon>Mucoromycota</taxon>
        <taxon>Glomeromycotina</taxon>
        <taxon>Glomeromycetes</taxon>
        <taxon>Archaeosporales</taxon>
        <taxon>Ambisporaceae</taxon>
        <taxon>Ambispora</taxon>
    </lineage>
</organism>
<dbReference type="Gene3D" id="1.10.287.1060">
    <property type="entry name" value="ESAT-6-like"/>
    <property type="match status" value="1"/>
</dbReference>
<dbReference type="PANTHER" id="PTHR24016">
    <property type="entry name" value="CONSERVED OLIGOMERIC GOLGI COMPLEX SUBUNIT 4"/>
    <property type="match status" value="1"/>
</dbReference>
<dbReference type="GO" id="GO:0015031">
    <property type="term" value="P:protein transport"/>
    <property type="evidence" value="ECO:0007669"/>
    <property type="project" value="UniProtKB-KW"/>
</dbReference>
<evidence type="ECO:0000256" key="7">
    <source>
        <dbReference type="ARBA" id="ARBA00023136"/>
    </source>
</evidence>
<protein>
    <recommendedName>
        <fullName evidence="3">Conserved oligomeric Golgi complex subunit 4</fullName>
    </recommendedName>
    <alternativeName>
        <fullName evidence="8">Component of oligomeric Golgi complex 4</fullName>
    </alternativeName>
</protein>
<dbReference type="AlphaFoldDB" id="A0A9N9ARX5"/>
<keyword evidence="7" id="KW-0472">Membrane</keyword>
<keyword evidence="12" id="KW-1185">Reference proteome</keyword>
<comment type="caution">
    <text evidence="11">The sequence shown here is derived from an EMBL/GenBank/DDBJ whole genome shotgun (WGS) entry which is preliminary data.</text>
</comment>
<comment type="similarity">
    <text evidence="2">Belongs to the COG4 family.</text>
</comment>
<feature type="region of interest" description="Disordered" evidence="9">
    <location>
        <begin position="295"/>
        <end position="317"/>
    </location>
</feature>
<evidence type="ECO:0000256" key="4">
    <source>
        <dbReference type="ARBA" id="ARBA00022448"/>
    </source>
</evidence>
<evidence type="ECO:0000256" key="3">
    <source>
        <dbReference type="ARBA" id="ARBA00020975"/>
    </source>
</evidence>
<evidence type="ECO:0000313" key="11">
    <source>
        <dbReference type="EMBL" id="CAG8540538.1"/>
    </source>
</evidence>
<evidence type="ECO:0000259" key="10">
    <source>
        <dbReference type="SMART" id="SM00762"/>
    </source>
</evidence>